<gene>
    <name evidence="1" type="ORF">COX83_02950</name>
</gene>
<evidence type="ECO:0000313" key="2">
    <source>
        <dbReference type="Proteomes" id="UP000230078"/>
    </source>
</evidence>
<dbReference type="Proteomes" id="UP000230078">
    <property type="component" value="Unassembled WGS sequence"/>
</dbReference>
<reference evidence="2" key="1">
    <citation type="submission" date="2017-09" db="EMBL/GenBank/DDBJ databases">
        <title>Depth-based differentiation of microbial function through sediment-hosted aquifers and enrichment of novel symbionts in the deep terrestrial subsurface.</title>
        <authorList>
            <person name="Probst A.J."/>
            <person name="Ladd B."/>
            <person name="Jarett J.K."/>
            <person name="Geller-Mcgrath D.E."/>
            <person name="Sieber C.M.K."/>
            <person name="Emerson J.B."/>
            <person name="Anantharaman K."/>
            <person name="Thomas B.C."/>
            <person name="Malmstrom R."/>
            <person name="Stieglmeier M."/>
            <person name="Klingl A."/>
            <person name="Woyke T."/>
            <person name="Ryan C.M."/>
            <person name="Banfield J.F."/>
        </authorList>
    </citation>
    <scope>NUCLEOTIDE SEQUENCE [LARGE SCALE GENOMIC DNA]</scope>
</reference>
<proteinExistence type="predicted"/>
<sequence length="196" mass="22048">MSTYEKIASVLLGFLVLIMLVFSFREWKEPPEHNDGSEEQSDFDKSFGQNFTIGRFTNVVSEQFSPEEEEYCKSEQLVIVSVLHDIKEHLETKGNEILHGQEQNAFEVNDHTLQILCHKTAKIVLSDSDGRKLILQKVPFTRAVPEGDDGSDIGTDVHINATIVLPGETEPEEPTISGNTLIPDRYLEFVTSSPLQ</sequence>
<comment type="caution">
    <text evidence="1">The sequence shown here is derived from an EMBL/GenBank/DDBJ whole genome shotgun (WGS) entry which is preliminary data.</text>
</comment>
<organism evidence="1 2">
    <name type="scientific">Candidatus Magasanikbacteria bacterium CG_4_10_14_0_2_um_filter_41_31</name>
    <dbReference type="NCBI Taxonomy" id="1974639"/>
    <lineage>
        <taxon>Bacteria</taxon>
        <taxon>Candidatus Magasanikiibacteriota</taxon>
    </lineage>
</organism>
<dbReference type="AlphaFoldDB" id="A0A2M7V3H2"/>
<name>A0A2M7V3H2_9BACT</name>
<dbReference type="EMBL" id="PFPI01000037">
    <property type="protein sequence ID" value="PIZ93022.1"/>
    <property type="molecule type" value="Genomic_DNA"/>
</dbReference>
<accession>A0A2M7V3H2</accession>
<evidence type="ECO:0000313" key="1">
    <source>
        <dbReference type="EMBL" id="PIZ93022.1"/>
    </source>
</evidence>
<protein>
    <submittedName>
        <fullName evidence="1">Uncharacterized protein</fullName>
    </submittedName>
</protein>